<proteinExistence type="predicted"/>
<organism evidence="1 2">
    <name type="scientific">Desulfobaculum xiamenense</name>
    <dbReference type="NCBI Taxonomy" id="995050"/>
    <lineage>
        <taxon>Bacteria</taxon>
        <taxon>Pseudomonadati</taxon>
        <taxon>Thermodesulfobacteriota</taxon>
        <taxon>Desulfovibrionia</taxon>
        <taxon>Desulfovibrionales</taxon>
        <taxon>Desulfovibrionaceae</taxon>
        <taxon>Desulfobaculum</taxon>
    </lineage>
</organism>
<reference evidence="1 2" key="1">
    <citation type="submission" date="2020-03" db="EMBL/GenBank/DDBJ databases">
        <title>Genomic Encyclopedia of Type Strains, Phase IV (KMG-IV): sequencing the most valuable type-strain genomes for metagenomic binning, comparative biology and taxonomic classification.</title>
        <authorList>
            <person name="Goeker M."/>
        </authorList>
    </citation>
    <scope>NUCLEOTIDE SEQUENCE [LARGE SCALE GENOMIC DNA]</scope>
    <source>
        <strain evidence="1 2">DSM 24233</strain>
    </source>
</reference>
<sequence>MNTNTSLRRGLASALRMAGGTLIMLCLLNAIFIGAAFASGSGSMLEPKARSAAEPSVPENVLAAVEGLIGMTKDPSRPFDAAAAAPLLDFVAESGRTGDMTLPDRDGANGVCVSETIGSPLSRILQYGYNPEIPAYVVLPSVVRVSGWYPGSDMVNSRPRLWEQLESLTEPVVLRGREFEQITPDVFSGGYYSYDLSRLLVLTRHNGRGVLISISRQDGPSSVGRKGAVLDDASWHYLYSNEEGLTKGGIGWMDTYMYDSASVSVYVEGGADSAQTSTMVFKWLKAGWSGINVVRPKHIITGCRRFTEAFRQVMESDRLPDATAIACKVREFMTMTNDELESMLQGYAREIESRWGDNPLLRERTFARLMKGDSYIAALSRDERISLLIKGYLRSALGVS</sequence>
<protein>
    <submittedName>
        <fullName evidence="1">Uncharacterized protein</fullName>
    </submittedName>
</protein>
<comment type="caution">
    <text evidence="1">The sequence shown here is derived from an EMBL/GenBank/DDBJ whole genome shotgun (WGS) entry which is preliminary data.</text>
</comment>
<evidence type="ECO:0000313" key="2">
    <source>
        <dbReference type="Proteomes" id="UP000580856"/>
    </source>
</evidence>
<dbReference type="Proteomes" id="UP000580856">
    <property type="component" value="Unassembled WGS sequence"/>
</dbReference>
<dbReference type="EMBL" id="JAATJA010000001">
    <property type="protein sequence ID" value="NJB67847.1"/>
    <property type="molecule type" value="Genomic_DNA"/>
</dbReference>
<name>A0A846QKZ4_9BACT</name>
<evidence type="ECO:0000313" key="1">
    <source>
        <dbReference type="EMBL" id="NJB67847.1"/>
    </source>
</evidence>
<accession>A0A846QKZ4</accession>
<gene>
    <name evidence="1" type="ORF">GGQ74_001487</name>
</gene>
<dbReference type="AlphaFoldDB" id="A0A846QKZ4"/>
<dbReference type="RefSeq" id="WP_167940864.1">
    <property type="nucleotide sequence ID" value="NZ_JAATJA010000001.1"/>
</dbReference>
<keyword evidence="2" id="KW-1185">Reference proteome</keyword>